<dbReference type="SUPFAM" id="SSF48498">
    <property type="entry name" value="Tetracyclin repressor-like, C-terminal domain"/>
    <property type="match status" value="1"/>
</dbReference>
<dbReference type="PROSITE" id="PS50977">
    <property type="entry name" value="HTH_TETR_2"/>
    <property type="match status" value="1"/>
</dbReference>
<dbReference type="InterPro" id="IPR036271">
    <property type="entry name" value="Tet_transcr_reg_TetR-rel_C_sf"/>
</dbReference>
<proteinExistence type="predicted"/>
<keyword evidence="1" id="KW-0805">Transcription regulation</keyword>
<accession>A0A7X1I116</accession>
<sequence length="187" mass="19890">MKTKDALVEAAAELLWERGYAATSPAMIQKRSHAGQGSMYHHFSGKAELATAAMRHSAQQLQTAVEAALGSGGSAVERISAYLDMERSPLAGCRVGRLVQDPDVVADDELRAPVAESFEWLERRIADVLAEGVRSGELRQDTDVAATAALVIATVQGGYVLARAQQDEEAFRRAAKAAKAALVGLTV</sequence>
<dbReference type="RefSeq" id="WP_185947636.1">
    <property type="nucleotide sequence ID" value="NZ_JACMHY010000007.1"/>
</dbReference>
<reference evidence="6 7" key="1">
    <citation type="submission" date="2020-08" db="EMBL/GenBank/DDBJ databases">
        <title>Whole-Genome Sequence of French Clinical Streptomyces mexicanus Strain Q0842.</title>
        <authorList>
            <person name="Boxberger M."/>
            <person name="La Scola B."/>
        </authorList>
    </citation>
    <scope>NUCLEOTIDE SEQUENCE [LARGE SCALE GENOMIC DNA]</scope>
    <source>
        <strain evidence="6 7">Marseille-Q0842</strain>
    </source>
</reference>
<dbReference type="Pfam" id="PF00440">
    <property type="entry name" value="TetR_N"/>
    <property type="match status" value="1"/>
</dbReference>
<dbReference type="Gene3D" id="1.10.357.10">
    <property type="entry name" value="Tetracycline Repressor, domain 2"/>
    <property type="match status" value="1"/>
</dbReference>
<evidence type="ECO:0000256" key="4">
    <source>
        <dbReference type="PROSITE-ProRule" id="PRU00335"/>
    </source>
</evidence>
<evidence type="ECO:0000313" key="7">
    <source>
        <dbReference type="Proteomes" id="UP000517694"/>
    </source>
</evidence>
<dbReference type="PANTHER" id="PTHR47506:SF3">
    <property type="entry name" value="HTH-TYPE TRANSCRIPTIONAL REGULATOR LMRA"/>
    <property type="match status" value="1"/>
</dbReference>
<dbReference type="SUPFAM" id="SSF46689">
    <property type="entry name" value="Homeodomain-like"/>
    <property type="match status" value="1"/>
</dbReference>
<protein>
    <submittedName>
        <fullName evidence="6">TetR family transcriptional regulator</fullName>
    </submittedName>
</protein>
<evidence type="ECO:0000256" key="1">
    <source>
        <dbReference type="ARBA" id="ARBA00023015"/>
    </source>
</evidence>
<evidence type="ECO:0000256" key="2">
    <source>
        <dbReference type="ARBA" id="ARBA00023125"/>
    </source>
</evidence>
<dbReference type="InterPro" id="IPR001647">
    <property type="entry name" value="HTH_TetR"/>
</dbReference>
<gene>
    <name evidence="6" type="ORF">H1R13_18375</name>
</gene>
<feature type="DNA-binding region" description="H-T-H motif" evidence="4">
    <location>
        <begin position="24"/>
        <end position="43"/>
    </location>
</feature>
<keyword evidence="3" id="KW-0804">Transcription</keyword>
<evidence type="ECO:0000313" key="6">
    <source>
        <dbReference type="EMBL" id="MBC2866865.1"/>
    </source>
</evidence>
<dbReference type="InterPro" id="IPR009057">
    <property type="entry name" value="Homeodomain-like_sf"/>
</dbReference>
<keyword evidence="7" id="KW-1185">Reference proteome</keyword>
<dbReference type="GO" id="GO:0003677">
    <property type="term" value="F:DNA binding"/>
    <property type="evidence" value="ECO:0007669"/>
    <property type="project" value="UniProtKB-UniRule"/>
</dbReference>
<evidence type="ECO:0000259" key="5">
    <source>
        <dbReference type="PROSITE" id="PS50977"/>
    </source>
</evidence>
<dbReference type="PRINTS" id="PR00455">
    <property type="entry name" value="HTHTETR"/>
</dbReference>
<keyword evidence="2 4" id="KW-0238">DNA-binding</keyword>
<feature type="domain" description="HTH tetR-type" evidence="5">
    <location>
        <begin position="1"/>
        <end position="61"/>
    </location>
</feature>
<dbReference type="Pfam" id="PF16925">
    <property type="entry name" value="TetR_C_13"/>
    <property type="match status" value="1"/>
</dbReference>
<dbReference type="AlphaFoldDB" id="A0A7X1I116"/>
<dbReference type="EMBL" id="JACMHY010000007">
    <property type="protein sequence ID" value="MBC2866865.1"/>
    <property type="molecule type" value="Genomic_DNA"/>
</dbReference>
<comment type="caution">
    <text evidence="6">The sequence shown here is derived from an EMBL/GenBank/DDBJ whole genome shotgun (WGS) entry which is preliminary data.</text>
</comment>
<dbReference type="InterPro" id="IPR011075">
    <property type="entry name" value="TetR_C"/>
</dbReference>
<evidence type="ECO:0000256" key="3">
    <source>
        <dbReference type="ARBA" id="ARBA00023163"/>
    </source>
</evidence>
<dbReference type="PANTHER" id="PTHR47506">
    <property type="entry name" value="TRANSCRIPTIONAL REGULATORY PROTEIN"/>
    <property type="match status" value="1"/>
</dbReference>
<name>A0A7X1I116_9ACTN</name>
<dbReference type="Proteomes" id="UP000517694">
    <property type="component" value="Unassembled WGS sequence"/>
</dbReference>
<organism evidence="6 7">
    <name type="scientific">Streptomyces mexicanus</name>
    <dbReference type="NCBI Taxonomy" id="178566"/>
    <lineage>
        <taxon>Bacteria</taxon>
        <taxon>Bacillati</taxon>
        <taxon>Actinomycetota</taxon>
        <taxon>Actinomycetes</taxon>
        <taxon>Kitasatosporales</taxon>
        <taxon>Streptomycetaceae</taxon>
        <taxon>Streptomyces</taxon>
    </lineage>
</organism>